<evidence type="ECO:0000313" key="1">
    <source>
        <dbReference type="EMBL" id="MCI43464.1"/>
    </source>
</evidence>
<dbReference type="AlphaFoldDB" id="A0A392S5K1"/>
<proteinExistence type="predicted"/>
<feature type="non-terminal residue" evidence="1">
    <location>
        <position position="37"/>
    </location>
</feature>
<keyword evidence="2" id="KW-1185">Reference proteome</keyword>
<evidence type="ECO:0000313" key="2">
    <source>
        <dbReference type="Proteomes" id="UP000265520"/>
    </source>
</evidence>
<dbReference type="EMBL" id="LXQA010317823">
    <property type="protein sequence ID" value="MCI43464.1"/>
    <property type="molecule type" value="Genomic_DNA"/>
</dbReference>
<accession>A0A392S5K1</accession>
<name>A0A392S5K1_9FABA</name>
<comment type="caution">
    <text evidence="1">The sequence shown here is derived from an EMBL/GenBank/DDBJ whole genome shotgun (WGS) entry which is preliminary data.</text>
</comment>
<protein>
    <submittedName>
        <fullName evidence="1">Uncharacterized protein</fullName>
    </submittedName>
</protein>
<sequence>MGVCLRDEEGHFIAAVTTNTNAVMTTAEAEACMGLVS</sequence>
<reference evidence="1 2" key="1">
    <citation type="journal article" date="2018" name="Front. Plant Sci.">
        <title>Red Clover (Trifolium pratense) and Zigzag Clover (T. medium) - A Picture of Genomic Similarities and Differences.</title>
        <authorList>
            <person name="Dluhosova J."/>
            <person name="Istvanek J."/>
            <person name="Nedelnik J."/>
            <person name="Repkova J."/>
        </authorList>
    </citation>
    <scope>NUCLEOTIDE SEQUENCE [LARGE SCALE GENOMIC DNA]</scope>
    <source>
        <strain evidence="2">cv. 10/8</strain>
        <tissue evidence="1">Leaf</tissue>
    </source>
</reference>
<organism evidence="1 2">
    <name type="scientific">Trifolium medium</name>
    <dbReference type="NCBI Taxonomy" id="97028"/>
    <lineage>
        <taxon>Eukaryota</taxon>
        <taxon>Viridiplantae</taxon>
        <taxon>Streptophyta</taxon>
        <taxon>Embryophyta</taxon>
        <taxon>Tracheophyta</taxon>
        <taxon>Spermatophyta</taxon>
        <taxon>Magnoliopsida</taxon>
        <taxon>eudicotyledons</taxon>
        <taxon>Gunneridae</taxon>
        <taxon>Pentapetalae</taxon>
        <taxon>rosids</taxon>
        <taxon>fabids</taxon>
        <taxon>Fabales</taxon>
        <taxon>Fabaceae</taxon>
        <taxon>Papilionoideae</taxon>
        <taxon>50 kb inversion clade</taxon>
        <taxon>NPAAA clade</taxon>
        <taxon>Hologalegina</taxon>
        <taxon>IRL clade</taxon>
        <taxon>Trifolieae</taxon>
        <taxon>Trifolium</taxon>
    </lineage>
</organism>
<dbReference type="Proteomes" id="UP000265520">
    <property type="component" value="Unassembled WGS sequence"/>
</dbReference>